<comment type="caution">
    <text evidence="1">The sequence shown here is derived from an EMBL/GenBank/DDBJ whole genome shotgun (WGS) entry which is preliminary data.</text>
</comment>
<gene>
    <name evidence="1" type="ORF">TQ37_06770</name>
</gene>
<dbReference type="EMBL" id="JYFQ01000135">
    <property type="protein sequence ID" value="KKZ11667.1"/>
    <property type="molecule type" value="Genomic_DNA"/>
</dbReference>
<sequence length="165" mass="18025">MFVVFARRSTGRLSIELTYQSSSQPVPEVFKEFAVLRIGSGSSAREFAFKDADVTVTTSTSFGWPNSGITWSNNQQVAVSIVIPETQQLTVAADPACDSTVSDSERPEWQVRLQPAPGTQRQVEYNLVNAGGAELASWQGAGSTTEAGYVRKLPRDNTFARFREA</sequence>
<evidence type="ECO:0000313" key="2">
    <source>
        <dbReference type="Proteomes" id="UP000035037"/>
    </source>
</evidence>
<dbReference type="AlphaFoldDB" id="A0A0G8AUT9"/>
<organism evidence="1 2">
    <name type="scientific">Candidatus Synechococcus spongiarum 15L</name>
    <dbReference type="NCBI Taxonomy" id="1608419"/>
    <lineage>
        <taxon>Bacteria</taxon>
        <taxon>Bacillati</taxon>
        <taxon>Cyanobacteriota</taxon>
        <taxon>Cyanophyceae</taxon>
        <taxon>Synechococcales</taxon>
        <taxon>Synechococcaceae</taxon>
        <taxon>Synechococcus</taxon>
    </lineage>
</organism>
<accession>A0A0G8AUT9</accession>
<dbReference type="Proteomes" id="UP000035037">
    <property type="component" value="Unassembled WGS sequence"/>
</dbReference>
<reference evidence="1 2" key="1">
    <citation type="submission" date="2015-02" db="EMBL/GenBank/DDBJ databases">
        <authorList>
            <person name="Slaby B."/>
            <person name="Hentschel U."/>
        </authorList>
    </citation>
    <scope>NUCLEOTIDE SEQUENCE [LARGE SCALE GENOMIC DNA]</scope>
    <source>
        <strain evidence="1">15L</strain>
    </source>
</reference>
<evidence type="ECO:0000313" key="1">
    <source>
        <dbReference type="EMBL" id="KKZ11667.1"/>
    </source>
</evidence>
<protein>
    <submittedName>
        <fullName evidence="1">Uncharacterized protein</fullName>
    </submittedName>
</protein>
<feature type="non-terminal residue" evidence="1">
    <location>
        <position position="165"/>
    </location>
</feature>
<reference evidence="1 2" key="2">
    <citation type="submission" date="2015-05" db="EMBL/GenBank/DDBJ databases">
        <title>Lifestyle Evolution in Cyanobacterial Symbionts of Sponges.</title>
        <authorList>
            <person name="Burgsdorf I."/>
            <person name="Slaby B.M."/>
            <person name="Handley K.M."/>
            <person name="Haber M."/>
            <person name="Blom J."/>
            <person name="Marshall C.W."/>
            <person name="Gilbert J.A."/>
            <person name="Hentschel U."/>
            <person name="Steindler L."/>
        </authorList>
    </citation>
    <scope>NUCLEOTIDE SEQUENCE [LARGE SCALE GENOMIC DNA]</scope>
    <source>
        <strain evidence="1">15L</strain>
    </source>
</reference>
<proteinExistence type="predicted"/>
<name>A0A0G8AUT9_9SYNE</name>